<feature type="domain" description="Aromatic amino acid beta-eliminating lyase/threonine aldolase" evidence="5">
    <location>
        <begin position="21"/>
        <end position="293"/>
    </location>
</feature>
<dbReference type="SUPFAM" id="SSF53383">
    <property type="entry name" value="PLP-dependent transferases"/>
    <property type="match status" value="1"/>
</dbReference>
<dbReference type="Pfam" id="PF01212">
    <property type="entry name" value="Beta_elim_lyase"/>
    <property type="match status" value="1"/>
</dbReference>
<evidence type="ECO:0000256" key="2">
    <source>
        <dbReference type="ARBA" id="ARBA00006966"/>
    </source>
</evidence>
<organism evidence="6 7">
    <name type="scientific">Shewanella intestini</name>
    <dbReference type="NCBI Taxonomy" id="2017544"/>
    <lineage>
        <taxon>Bacteria</taxon>
        <taxon>Pseudomonadati</taxon>
        <taxon>Pseudomonadota</taxon>
        <taxon>Gammaproteobacteria</taxon>
        <taxon>Alteromonadales</taxon>
        <taxon>Shewanellaceae</taxon>
        <taxon>Shewanella</taxon>
    </lineage>
</organism>
<evidence type="ECO:0000313" key="6">
    <source>
        <dbReference type="EMBL" id="MBR9727718.1"/>
    </source>
</evidence>
<reference evidence="6 7" key="1">
    <citation type="submission" date="2020-02" db="EMBL/GenBank/DDBJ databases">
        <title>Shewanella WXL01 sp. nov., a marine bacterium isolated from green algae in Luhuitou Fringing Reef (Northern South China Sea).</title>
        <authorList>
            <person name="Wang X."/>
        </authorList>
    </citation>
    <scope>NUCLEOTIDE SEQUENCE [LARGE SCALE GENOMIC DNA]</scope>
    <source>
        <strain evidence="6 7">MCCC 1A01895</strain>
    </source>
</reference>
<gene>
    <name evidence="6" type="ORF">G3R48_06935</name>
</gene>
<evidence type="ECO:0000313" key="7">
    <source>
        <dbReference type="Proteomes" id="UP000811844"/>
    </source>
</evidence>
<keyword evidence="4" id="KW-0663">Pyridoxal phosphate</keyword>
<dbReference type="EMBL" id="JAAIKR010000004">
    <property type="protein sequence ID" value="MBR9727718.1"/>
    <property type="molecule type" value="Genomic_DNA"/>
</dbReference>
<dbReference type="PANTHER" id="PTHR48097:SF9">
    <property type="entry name" value="L-THREONINE ALDOLASE"/>
    <property type="match status" value="1"/>
</dbReference>
<dbReference type="Gene3D" id="3.40.640.10">
    <property type="entry name" value="Type I PLP-dependent aspartate aminotransferase-like (Major domain)"/>
    <property type="match status" value="1"/>
</dbReference>
<evidence type="ECO:0000256" key="3">
    <source>
        <dbReference type="ARBA" id="ARBA00011881"/>
    </source>
</evidence>
<dbReference type="InterPro" id="IPR001597">
    <property type="entry name" value="ArAA_b-elim_lyase/Thr_aldolase"/>
</dbReference>
<comment type="caution">
    <text evidence="6">The sequence shown here is derived from an EMBL/GenBank/DDBJ whole genome shotgun (WGS) entry which is preliminary data.</text>
</comment>
<protein>
    <submittedName>
        <fullName evidence="6">Threonine aldolase</fullName>
    </submittedName>
</protein>
<evidence type="ECO:0000256" key="4">
    <source>
        <dbReference type="ARBA" id="ARBA00022898"/>
    </source>
</evidence>
<evidence type="ECO:0000256" key="1">
    <source>
        <dbReference type="ARBA" id="ARBA00001933"/>
    </source>
</evidence>
<keyword evidence="7" id="KW-1185">Reference proteome</keyword>
<comment type="similarity">
    <text evidence="2">Belongs to the threonine aldolase family.</text>
</comment>
<evidence type="ECO:0000259" key="5">
    <source>
        <dbReference type="Pfam" id="PF01212"/>
    </source>
</evidence>
<dbReference type="InterPro" id="IPR015422">
    <property type="entry name" value="PyrdxlP-dep_Trfase_small"/>
</dbReference>
<comment type="subunit">
    <text evidence="3">Homotetramer.</text>
</comment>
<dbReference type="InterPro" id="IPR015421">
    <property type="entry name" value="PyrdxlP-dep_Trfase_major"/>
</dbReference>
<dbReference type="Gene3D" id="3.90.1150.10">
    <property type="entry name" value="Aspartate Aminotransferase, domain 1"/>
    <property type="match status" value="1"/>
</dbReference>
<dbReference type="RefSeq" id="WP_153661594.1">
    <property type="nucleotide sequence ID" value="NZ_JAAIKR010000004.1"/>
</dbReference>
<dbReference type="Proteomes" id="UP000811844">
    <property type="component" value="Unassembled WGS sequence"/>
</dbReference>
<proteinExistence type="inferred from homology"/>
<dbReference type="InterPro" id="IPR015424">
    <property type="entry name" value="PyrdxlP-dep_Trfase"/>
</dbReference>
<dbReference type="PANTHER" id="PTHR48097">
    <property type="entry name" value="L-THREONINE ALDOLASE-RELATED"/>
    <property type="match status" value="1"/>
</dbReference>
<comment type="cofactor">
    <cofactor evidence="1">
        <name>pyridoxal 5'-phosphate</name>
        <dbReference type="ChEBI" id="CHEBI:597326"/>
    </cofactor>
</comment>
<sequence>MADYKFRLPGNAHLSPADMFAAMSEWCRDNNVEHDVYGEGELIQSFENKIASLLGYEAGLFVITGTLAQCTALQLACESRGKFNVAMHQSSHVYLREAQGFQAQNRFNIFPVGQPYRPWQLADLEQVQDPLGAMLYELPMREIGGQAPSLAQLKQITDYCHQQHIHTHLDGARLWETLSYYQQQDGELTYADITQGFDSTYVSLYKGINGFGGAMLLGDAAFIRRAQVWMKRQGGNVFRRSPYIIAAAMQFDQRIAQMPQLFARTKQLYQQVSHCSNMALNPSKPQASMCHVHFPLSIEEMTQLRDKLAESDQIWIGCPQAGMLPNQCFIEWYIGDNLLKINEKQLQQILAHIDNEIAAIIASR</sequence>
<accession>A0ABS5I118</accession>
<name>A0ABS5I118_9GAMM</name>